<comment type="similarity">
    <text evidence="1">Belongs to the peptidase A1 family.</text>
</comment>
<dbReference type="Proteomes" id="UP000813463">
    <property type="component" value="Chromosome 3"/>
</dbReference>
<protein>
    <submittedName>
        <fullName evidence="5">Probable aspartic proteinase GIP2</fullName>
    </submittedName>
</protein>
<dbReference type="PANTHER" id="PTHR47965:SF46">
    <property type="entry name" value="BASIC 7S GLOBULIN-LIKE"/>
    <property type="match status" value="1"/>
</dbReference>
<dbReference type="AlphaFoldDB" id="A0A9R0J6L9"/>
<dbReference type="PANTHER" id="PTHR47965">
    <property type="entry name" value="ASPARTYL PROTEASE-RELATED"/>
    <property type="match status" value="1"/>
</dbReference>
<evidence type="ECO:0000313" key="4">
    <source>
        <dbReference type="Proteomes" id="UP000813463"/>
    </source>
</evidence>
<gene>
    <name evidence="5" type="primary">LOC110800422</name>
</gene>
<dbReference type="SUPFAM" id="SSF50630">
    <property type="entry name" value="Acid proteases"/>
    <property type="match status" value="1"/>
</dbReference>
<proteinExistence type="inferred from homology"/>
<dbReference type="GO" id="GO:0006508">
    <property type="term" value="P:proteolysis"/>
    <property type="evidence" value="ECO:0007669"/>
    <property type="project" value="InterPro"/>
</dbReference>
<dbReference type="InterPro" id="IPR033121">
    <property type="entry name" value="PEPTIDASE_A1"/>
</dbReference>
<feature type="domain" description="Peptidase A1" evidence="3">
    <location>
        <begin position="37"/>
        <end position="365"/>
    </location>
</feature>
<dbReference type="GeneID" id="110800422"/>
<reference evidence="4" key="1">
    <citation type="journal article" date="2021" name="Nat. Commun.">
        <title>Genomic analyses provide insights into spinach domestication and the genetic basis of agronomic traits.</title>
        <authorList>
            <person name="Cai X."/>
            <person name="Sun X."/>
            <person name="Xu C."/>
            <person name="Sun H."/>
            <person name="Wang X."/>
            <person name="Ge C."/>
            <person name="Zhang Z."/>
            <person name="Wang Q."/>
            <person name="Fei Z."/>
            <person name="Jiao C."/>
            <person name="Wang Q."/>
        </authorList>
    </citation>
    <scope>NUCLEOTIDE SEQUENCE [LARGE SCALE GENOMIC DNA]</scope>
    <source>
        <strain evidence="4">cv. Varoflay</strain>
    </source>
</reference>
<feature type="signal peptide" evidence="2">
    <location>
        <begin position="1"/>
        <end position="21"/>
    </location>
</feature>
<organism evidence="4 5">
    <name type="scientific">Spinacia oleracea</name>
    <name type="common">Spinach</name>
    <dbReference type="NCBI Taxonomy" id="3562"/>
    <lineage>
        <taxon>Eukaryota</taxon>
        <taxon>Viridiplantae</taxon>
        <taxon>Streptophyta</taxon>
        <taxon>Embryophyta</taxon>
        <taxon>Tracheophyta</taxon>
        <taxon>Spermatophyta</taxon>
        <taxon>Magnoliopsida</taxon>
        <taxon>eudicotyledons</taxon>
        <taxon>Gunneridae</taxon>
        <taxon>Pentapetalae</taxon>
        <taxon>Caryophyllales</taxon>
        <taxon>Chenopodiaceae</taxon>
        <taxon>Chenopodioideae</taxon>
        <taxon>Anserineae</taxon>
        <taxon>Spinacia</taxon>
    </lineage>
</organism>
<evidence type="ECO:0000256" key="1">
    <source>
        <dbReference type="ARBA" id="ARBA00007447"/>
    </source>
</evidence>
<dbReference type="InterPro" id="IPR021109">
    <property type="entry name" value="Peptidase_aspartic_dom_sf"/>
</dbReference>
<dbReference type="InterPro" id="IPR001461">
    <property type="entry name" value="Aspartic_peptidase_A1"/>
</dbReference>
<dbReference type="Pfam" id="PF14541">
    <property type="entry name" value="TAXi_C"/>
    <property type="match status" value="1"/>
</dbReference>
<accession>A0A9R0J6L9</accession>
<dbReference type="InterPro" id="IPR032799">
    <property type="entry name" value="TAXi_C"/>
</dbReference>
<evidence type="ECO:0000256" key="2">
    <source>
        <dbReference type="SAM" id="SignalP"/>
    </source>
</evidence>
<dbReference type="GO" id="GO:0004190">
    <property type="term" value="F:aspartic-type endopeptidase activity"/>
    <property type="evidence" value="ECO:0007669"/>
    <property type="project" value="InterPro"/>
</dbReference>
<dbReference type="InterPro" id="IPR032861">
    <property type="entry name" value="TAXi_N"/>
</dbReference>
<dbReference type="Pfam" id="PF14543">
    <property type="entry name" value="TAXi_N"/>
    <property type="match status" value="1"/>
</dbReference>
<keyword evidence="2" id="KW-0732">Signal</keyword>
<evidence type="ECO:0000259" key="3">
    <source>
        <dbReference type="PROSITE" id="PS51767"/>
    </source>
</evidence>
<name>A0A9R0J6L9_SPIOL</name>
<keyword evidence="4" id="KW-1185">Reference proteome</keyword>
<sequence length="386" mass="42204">MPSLIFSLLLLFFLQLPFSLSSTLTLPLTKHPTTNQYLTRIHYGFRLQPAQLLLDLNSPFLWVDCSTSSPKPTAVYCRSIQCTSAASPNPCLSSTPNSNQPCSLPLRNPVTGASTAGELVEGTVSFDDKISTVDSFLMSCAPPKLLAGLPSGSRGVFGLGRTRIGPMSQISHIFEHPKKFALCLSAKNGMISSGNNEIEAFKSMQYTPLLDGDSSYNINLKSVKIQHKKLPLDELSLSSIKISTIEPYSKIETRVYQEFVQAFITEAESLNSKLVRFPPHGGFEICYGVEGFTVSPMIDLILQSEMVKWRIYGHNSMVKINDEVICLGFLDGGIDLKEGSIILGAHQLEDNLLEFDLGSSMLGFSSSLLKLQTSCSQLSLQGVQSS</sequence>
<dbReference type="Gene3D" id="2.40.70.10">
    <property type="entry name" value="Acid Proteases"/>
    <property type="match status" value="2"/>
</dbReference>
<feature type="chain" id="PRO_5040201394" evidence="2">
    <location>
        <begin position="22"/>
        <end position="386"/>
    </location>
</feature>
<evidence type="ECO:0000313" key="5">
    <source>
        <dbReference type="RefSeq" id="XP_021861423.1"/>
    </source>
</evidence>
<dbReference type="RefSeq" id="XP_021861423.1">
    <property type="nucleotide sequence ID" value="XM_022005731.2"/>
</dbReference>
<dbReference type="OrthoDB" id="1162128at2759"/>
<dbReference type="KEGG" id="soe:110800422"/>
<dbReference type="PROSITE" id="PS51767">
    <property type="entry name" value="PEPTIDASE_A1"/>
    <property type="match status" value="1"/>
</dbReference>
<reference evidence="5" key="2">
    <citation type="submission" date="2025-08" db="UniProtKB">
        <authorList>
            <consortium name="RefSeq"/>
        </authorList>
    </citation>
    <scope>IDENTIFICATION</scope>
    <source>
        <tissue evidence="5">Leaf</tissue>
    </source>
</reference>